<dbReference type="SUPFAM" id="SSF50630">
    <property type="entry name" value="Acid proteases"/>
    <property type="match status" value="1"/>
</dbReference>
<dbReference type="CTD" id="20325437"/>
<evidence type="ECO:0000313" key="2">
    <source>
        <dbReference type="EMBL" id="KER20109.1"/>
    </source>
</evidence>
<dbReference type="Gene3D" id="2.40.70.10">
    <property type="entry name" value="Acid Proteases"/>
    <property type="match status" value="1"/>
</dbReference>
<evidence type="ECO:0000259" key="1">
    <source>
        <dbReference type="Pfam" id="PF00026"/>
    </source>
</evidence>
<dbReference type="OrthoDB" id="10438282at2759"/>
<dbReference type="InterPro" id="IPR021109">
    <property type="entry name" value="Peptidase_aspartic_dom_sf"/>
</dbReference>
<feature type="domain" description="Peptidase A1" evidence="1">
    <location>
        <begin position="57"/>
        <end position="152"/>
    </location>
</feature>
<dbReference type="EMBL" id="KL597091">
    <property type="protein sequence ID" value="KER20109.1"/>
    <property type="molecule type" value="Genomic_DNA"/>
</dbReference>
<sequence>MVRGSDSISSDFFCGQRGSIAAVVLPSSGVTARHPKDGSCHLIPHHLQFSCLPFIVQQSIQIGRGDIMEAGSIALLDTGSSKIFLPAYIFYELKRILDGRRMLSDRFLVDCSKFGRFPPIHLLIAKHRFTLHAEDYIVRVIVYFEFHCISDILIVDKASITLFSGWGS</sequence>
<accession>A0A074ZY55</accession>
<name>A0A074ZY55_OPIVI</name>
<reference evidence="2 3" key="1">
    <citation type="submission" date="2013-11" db="EMBL/GenBank/DDBJ databases">
        <title>Opisthorchis viverrini - life in the bile duct.</title>
        <authorList>
            <person name="Young N.D."/>
            <person name="Nagarajan N."/>
            <person name="Lin S.J."/>
            <person name="Korhonen P.K."/>
            <person name="Jex A.R."/>
            <person name="Hall R.S."/>
            <person name="Safavi-Hemami H."/>
            <person name="Kaewkong W."/>
            <person name="Bertrand D."/>
            <person name="Gao S."/>
            <person name="Seet Q."/>
            <person name="Wongkham S."/>
            <person name="Teh B.T."/>
            <person name="Wongkham C."/>
            <person name="Intapan P.M."/>
            <person name="Maleewong W."/>
            <person name="Yang X."/>
            <person name="Hu M."/>
            <person name="Wang Z."/>
            <person name="Hofmann A."/>
            <person name="Sternberg P.W."/>
            <person name="Tan P."/>
            <person name="Wang J."/>
            <person name="Gasser R.B."/>
        </authorList>
    </citation>
    <scope>NUCLEOTIDE SEQUENCE [LARGE SCALE GENOMIC DNA]</scope>
</reference>
<dbReference type="RefSeq" id="XP_009176143.1">
    <property type="nucleotide sequence ID" value="XM_009177879.1"/>
</dbReference>
<gene>
    <name evidence="2" type="ORF">T265_11269</name>
</gene>
<dbReference type="InterPro" id="IPR033121">
    <property type="entry name" value="PEPTIDASE_A1"/>
</dbReference>
<dbReference type="AlphaFoldDB" id="A0A074ZY55"/>
<evidence type="ECO:0000313" key="3">
    <source>
        <dbReference type="Proteomes" id="UP000054324"/>
    </source>
</evidence>
<organism evidence="2 3">
    <name type="scientific">Opisthorchis viverrini</name>
    <name type="common">Southeast Asian liver fluke</name>
    <dbReference type="NCBI Taxonomy" id="6198"/>
    <lineage>
        <taxon>Eukaryota</taxon>
        <taxon>Metazoa</taxon>
        <taxon>Spiralia</taxon>
        <taxon>Lophotrochozoa</taxon>
        <taxon>Platyhelminthes</taxon>
        <taxon>Trematoda</taxon>
        <taxon>Digenea</taxon>
        <taxon>Opisthorchiida</taxon>
        <taxon>Opisthorchiata</taxon>
        <taxon>Opisthorchiidae</taxon>
        <taxon>Opisthorchis</taxon>
    </lineage>
</organism>
<protein>
    <recommendedName>
        <fullName evidence="1">Peptidase A1 domain-containing protein</fullName>
    </recommendedName>
</protein>
<keyword evidence="3" id="KW-1185">Reference proteome</keyword>
<dbReference type="Pfam" id="PF00026">
    <property type="entry name" value="Asp"/>
    <property type="match status" value="1"/>
</dbReference>
<dbReference type="KEGG" id="ovi:T265_11269"/>
<proteinExistence type="predicted"/>
<dbReference type="Proteomes" id="UP000054324">
    <property type="component" value="Unassembled WGS sequence"/>
</dbReference>
<dbReference type="GeneID" id="20325437"/>